<gene>
    <name evidence="1" type="ORF">BBK36DRAFT_1093266</name>
</gene>
<dbReference type="RefSeq" id="XP_024747808.1">
    <property type="nucleotide sequence ID" value="XM_024889044.1"/>
</dbReference>
<keyword evidence="2" id="KW-1185">Reference proteome</keyword>
<name>A0A2T4B5D8_9HYPO</name>
<dbReference type="OrthoDB" id="4882780at2759"/>
<accession>A0A2T4B5D8</accession>
<dbReference type="Proteomes" id="UP000241546">
    <property type="component" value="Unassembled WGS sequence"/>
</dbReference>
<organism evidence="1 2">
    <name type="scientific">Trichoderma citrinoviride</name>
    <dbReference type="NCBI Taxonomy" id="58853"/>
    <lineage>
        <taxon>Eukaryota</taxon>
        <taxon>Fungi</taxon>
        <taxon>Dikarya</taxon>
        <taxon>Ascomycota</taxon>
        <taxon>Pezizomycotina</taxon>
        <taxon>Sordariomycetes</taxon>
        <taxon>Hypocreomycetidae</taxon>
        <taxon>Hypocreales</taxon>
        <taxon>Hypocreaceae</taxon>
        <taxon>Trichoderma</taxon>
    </lineage>
</organism>
<protein>
    <submittedName>
        <fullName evidence="1">Uncharacterized protein</fullName>
    </submittedName>
</protein>
<proteinExistence type="predicted"/>
<dbReference type="EMBL" id="KZ680217">
    <property type="protein sequence ID" value="PTB64488.1"/>
    <property type="molecule type" value="Genomic_DNA"/>
</dbReference>
<reference evidence="2" key="1">
    <citation type="submission" date="2016-07" db="EMBL/GenBank/DDBJ databases">
        <title>Multiple horizontal gene transfer events from other fungi enriched the ability of initially mycotrophic Trichoderma (Ascomycota) to feed on dead plant biomass.</title>
        <authorList>
            <consortium name="DOE Joint Genome Institute"/>
            <person name="Atanasova L."/>
            <person name="Chenthamara K."/>
            <person name="Zhang J."/>
            <person name="Grujic M."/>
            <person name="Henrissat B."/>
            <person name="Kuo A."/>
            <person name="Aerts A."/>
            <person name="Salamov A."/>
            <person name="Lipzen A."/>
            <person name="Labutti K."/>
            <person name="Barry K."/>
            <person name="Miao Y."/>
            <person name="Rahimi M.J."/>
            <person name="Shen Q."/>
            <person name="Grigoriev I.V."/>
            <person name="Kubicek C.P."/>
            <person name="Druzhinina I.S."/>
        </authorList>
    </citation>
    <scope>NUCLEOTIDE SEQUENCE [LARGE SCALE GENOMIC DNA]</scope>
    <source>
        <strain evidence="2">TUCIM 6016</strain>
    </source>
</reference>
<dbReference type="AlphaFoldDB" id="A0A2T4B5D8"/>
<feature type="non-terminal residue" evidence="1">
    <location>
        <position position="50"/>
    </location>
</feature>
<feature type="non-terminal residue" evidence="1">
    <location>
        <position position="1"/>
    </location>
</feature>
<sequence length="50" mass="5054">KTVGTSETSAMRAADDVVAGDLVFGCDAGRRRGTHKIGALCCDEDAGAVV</sequence>
<evidence type="ECO:0000313" key="2">
    <source>
        <dbReference type="Proteomes" id="UP000241546"/>
    </source>
</evidence>
<dbReference type="GeneID" id="36597163"/>
<evidence type="ECO:0000313" key="1">
    <source>
        <dbReference type="EMBL" id="PTB64488.1"/>
    </source>
</evidence>